<accession>A0A948RRB5</accession>
<evidence type="ECO:0000256" key="2">
    <source>
        <dbReference type="ARBA" id="ARBA00022723"/>
    </source>
</evidence>
<feature type="compositionally biased region" description="Low complexity" evidence="5">
    <location>
        <begin position="168"/>
        <end position="177"/>
    </location>
</feature>
<name>A0A948RRB5_UNCEI</name>
<keyword evidence="4" id="KW-0411">Iron-sulfur</keyword>
<gene>
    <name evidence="7" type="ORF">KJ970_01525</name>
</gene>
<feature type="domain" description="4Fe-4S ferredoxin-type" evidence="6">
    <location>
        <begin position="50"/>
        <end position="80"/>
    </location>
</feature>
<evidence type="ECO:0000313" key="8">
    <source>
        <dbReference type="Proteomes" id="UP000777784"/>
    </source>
</evidence>
<dbReference type="GO" id="GO:0051539">
    <property type="term" value="F:4 iron, 4 sulfur cluster binding"/>
    <property type="evidence" value="ECO:0007669"/>
    <property type="project" value="UniProtKB-KW"/>
</dbReference>
<dbReference type="InterPro" id="IPR010226">
    <property type="entry name" value="NADH_quinone_OxRdtase_chainI"/>
</dbReference>
<sequence length="216" mass="23281">MSAGKRYFTNIYQAIASTLIGMKVTGKNAFTKPVTEMYPEVMPPIAERFRGILHNRIEDCTGCSACVRACPISCIHIQTVKRAKENVGQASDGTPLKLWVIQYDVNNSECMVCGLCTEPCPTHCLTMSHDFELAVPERKGMWRYFATEADKQAAERDAESAAKEKAAKAAAAQAATEAEVKEEGTATRVQGQTSPPASSDQAKKTGGDEGAGGKIE</sequence>
<dbReference type="SUPFAM" id="SSF46548">
    <property type="entry name" value="alpha-helical ferredoxin"/>
    <property type="match status" value="1"/>
</dbReference>
<keyword evidence="3" id="KW-0408">Iron</keyword>
<feature type="domain" description="4Fe-4S ferredoxin-type" evidence="6">
    <location>
        <begin position="101"/>
        <end position="130"/>
    </location>
</feature>
<evidence type="ECO:0000256" key="3">
    <source>
        <dbReference type="ARBA" id="ARBA00023004"/>
    </source>
</evidence>
<protein>
    <submittedName>
        <fullName evidence="7">4Fe-4S dicluster domain-containing protein</fullName>
    </submittedName>
</protein>
<feature type="compositionally biased region" description="Polar residues" evidence="5">
    <location>
        <begin position="187"/>
        <end position="200"/>
    </location>
</feature>
<feature type="region of interest" description="Disordered" evidence="5">
    <location>
        <begin position="155"/>
        <end position="216"/>
    </location>
</feature>
<dbReference type="GO" id="GO:0016020">
    <property type="term" value="C:membrane"/>
    <property type="evidence" value="ECO:0007669"/>
    <property type="project" value="InterPro"/>
</dbReference>
<proteinExistence type="predicted"/>
<dbReference type="Proteomes" id="UP000777784">
    <property type="component" value="Unassembled WGS sequence"/>
</dbReference>
<dbReference type="InterPro" id="IPR017900">
    <property type="entry name" value="4Fe4S_Fe_S_CS"/>
</dbReference>
<dbReference type="AlphaFoldDB" id="A0A948RRB5"/>
<dbReference type="EMBL" id="JAHJDP010000012">
    <property type="protein sequence ID" value="MBU2689583.1"/>
    <property type="molecule type" value="Genomic_DNA"/>
</dbReference>
<dbReference type="Pfam" id="PF12838">
    <property type="entry name" value="Fer4_7"/>
    <property type="match status" value="1"/>
</dbReference>
<dbReference type="GO" id="GO:0016651">
    <property type="term" value="F:oxidoreductase activity, acting on NAD(P)H"/>
    <property type="evidence" value="ECO:0007669"/>
    <property type="project" value="InterPro"/>
</dbReference>
<feature type="compositionally biased region" description="Basic and acidic residues" evidence="5">
    <location>
        <begin position="155"/>
        <end position="167"/>
    </location>
</feature>
<reference evidence="7" key="1">
    <citation type="submission" date="2021-05" db="EMBL/GenBank/DDBJ databases">
        <title>Energy efficiency and biological interactions define the core microbiome of deep oligotrophic groundwater.</title>
        <authorList>
            <person name="Mehrshad M."/>
            <person name="Lopez-Fernandez M."/>
            <person name="Bell E."/>
            <person name="Bernier-Latmani R."/>
            <person name="Bertilsson S."/>
            <person name="Dopson M."/>
        </authorList>
    </citation>
    <scope>NUCLEOTIDE SEQUENCE</scope>
    <source>
        <strain evidence="7">Modern_marine.mb.64</strain>
    </source>
</reference>
<evidence type="ECO:0000256" key="5">
    <source>
        <dbReference type="SAM" id="MobiDB-lite"/>
    </source>
</evidence>
<comment type="caution">
    <text evidence="7">The sequence shown here is derived from an EMBL/GenBank/DDBJ whole genome shotgun (WGS) entry which is preliminary data.</text>
</comment>
<organism evidence="7 8">
    <name type="scientific">Eiseniibacteriota bacterium</name>
    <dbReference type="NCBI Taxonomy" id="2212470"/>
    <lineage>
        <taxon>Bacteria</taxon>
        <taxon>Candidatus Eiseniibacteriota</taxon>
    </lineage>
</organism>
<dbReference type="PROSITE" id="PS51379">
    <property type="entry name" value="4FE4S_FER_2"/>
    <property type="match status" value="2"/>
</dbReference>
<dbReference type="Gene3D" id="3.30.70.3270">
    <property type="match status" value="1"/>
</dbReference>
<dbReference type="GO" id="GO:0046872">
    <property type="term" value="F:metal ion binding"/>
    <property type="evidence" value="ECO:0007669"/>
    <property type="project" value="UniProtKB-KW"/>
</dbReference>
<dbReference type="PROSITE" id="PS00198">
    <property type="entry name" value="4FE4S_FER_1"/>
    <property type="match status" value="1"/>
</dbReference>
<dbReference type="PANTHER" id="PTHR10849">
    <property type="entry name" value="NADH DEHYDROGENASE UBIQUINONE IRON-SULFUR PROTEIN 8, MITOCHONDRIAL"/>
    <property type="match status" value="1"/>
</dbReference>
<evidence type="ECO:0000313" key="7">
    <source>
        <dbReference type="EMBL" id="MBU2689583.1"/>
    </source>
</evidence>
<evidence type="ECO:0000256" key="4">
    <source>
        <dbReference type="ARBA" id="ARBA00023014"/>
    </source>
</evidence>
<dbReference type="InterPro" id="IPR017896">
    <property type="entry name" value="4Fe4S_Fe-S-bd"/>
</dbReference>
<evidence type="ECO:0000256" key="1">
    <source>
        <dbReference type="ARBA" id="ARBA00022485"/>
    </source>
</evidence>
<keyword evidence="1" id="KW-0004">4Fe-4S</keyword>
<keyword evidence="2" id="KW-0479">Metal-binding</keyword>
<evidence type="ECO:0000259" key="6">
    <source>
        <dbReference type="PROSITE" id="PS51379"/>
    </source>
</evidence>